<evidence type="ECO:0000313" key="2">
    <source>
        <dbReference type="Proteomes" id="UP000604046"/>
    </source>
</evidence>
<comment type="caution">
    <text evidence="1">The sequence shown here is derived from an EMBL/GenBank/DDBJ whole genome shotgun (WGS) entry which is preliminary data.</text>
</comment>
<evidence type="ECO:0000313" key="1">
    <source>
        <dbReference type="EMBL" id="CAE7574254.1"/>
    </source>
</evidence>
<dbReference type="OrthoDB" id="411960at2759"/>
<dbReference type="AlphaFoldDB" id="A0A812UGR3"/>
<gene>
    <name evidence="1" type="primary">CK1</name>
    <name evidence="1" type="ORF">SNAT2548_LOCUS32758</name>
</gene>
<dbReference type="Proteomes" id="UP000604046">
    <property type="component" value="Unassembled WGS sequence"/>
</dbReference>
<dbReference type="EMBL" id="CAJNDS010002724">
    <property type="protein sequence ID" value="CAE7574254.1"/>
    <property type="molecule type" value="Genomic_DNA"/>
</dbReference>
<reference evidence="1" key="1">
    <citation type="submission" date="2021-02" db="EMBL/GenBank/DDBJ databases">
        <authorList>
            <person name="Dougan E. K."/>
            <person name="Rhodes N."/>
            <person name="Thang M."/>
            <person name="Chan C."/>
        </authorList>
    </citation>
    <scope>NUCLEOTIDE SEQUENCE</scope>
</reference>
<proteinExistence type="predicted"/>
<protein>
    <submittedName>
        <fullName evidence="1">CK1 protein</fullName>
    </submittedName>
</protein>
<accession>A0A812UGR3</accession>
<keyword evidence="2" id="KW-1185">Reference proteome</keyword>
<name>A0A812UGR3_9DINO</name>
<sequence>MPLPAEAEEKLGWEMASQRFYDAAQVHVLSGRLSRPSEARGAKLAYELHSRFQTDTPTMYAALKAATLKESGSWDAVLENSPGSDLLARLRRFTTLQQTTDFDVLP</sequence>
<organism evidence="1 2">
    <name type="scientific">Symbiodinium natans</name>
    <dbReference type="NCBI Taxonomy" id="878477"/>
    <lineage>
        <taxon>Eukaryota</taxon>
        <taxon>Sar</taxon>
        <taxon>Alveolata</taxon>
        <taxon>Dinophyceae</taxon>
        <taxon>Suessiales</taxon>
        <taxon>Symbiodiniaceae</taxon>
        <taxon>Symbiodinium</taxon>
    </lineage>
</organism>